<protein>
    <submittedName>
        <fullName evidence="2">Putative cell division control protein</fullName>
    </submittedName>
</protein>
<dbReference type="Pfam" id="PF08045">
    <property type="entry name" value="CDC14"/>
    <property type="match status" value="1"/>
</dbReference>
<dbReference type="PANTHER" id="PTHR34065:SF1">
    <property type="entry name" value="CELL DIVISION CONTROL PROTEIN 14"/>
    <property type="match status" value="1"/>
</dbReference>
<dbReference type="EMBL" id="NPIC01000002">
    <property type="protein sequence ID" value="RDL39167.1"/>
    <property type="molecule type" value="Genomic_DNA"/>
</dbReference>
<dbReference type="InterPro" id="IPR012535">
    <property type="entry name" value="Cell_div_Cdc14"/>
</dbReference>
<organism evidence="2 3">
    <name type="scientific">Venustampulla echinocandica</name>
    <dbReference type="NCBI Taxonomy" id="2656787"/>
    <lineage>
        <taxon>Eukaryota</taxon>
        <taxon>Fungi</taxon>
        <taxon>Dikarya</taxon>
        <taxon>Ascomycota</taxon>
        <taxon>Pezizomycotina</taxon>
        <taxon>Leotiomycetes</taxon>
        <taxon>Helotiales</taxon>
        <taxon>Pleuroascaceae</taxon>
        <taxon>Venustampulla</taxon>
    </lineage>
</organism>
<accession>A0A370TUG2</accession>
<sequence>MEALLSLAFDNLSSYDQGKIRKGLRQVEGLLAQICLSTTSASPKSAAEKRRSIIDPGKEPPPLKALSELGGDPAFREFFKLQDGFEWNVAMRLVNCLDRLLGKSHDGQNDLLIIQTLDLIQGILLLHPPSRSLFSRELYMNHLLDLLEPVNCPAIQSATIITLVCALIETPANTRTFENLEGLWTITSSFKSRETTREVKLKLVEFLYFYLMPETPSIPCANSTVSVPAMLQRSPSKLAGAFNRTDTGAGRKRSDSETEVTRTTEEKQALLGRFLSSVDDLVADLRESTPFGGALS</sequence>
<evidence type="ECO:0000313" key="3">
    <source>
        <dbReference type="Proteomes" id="UP000254866"/>
    </source>
</evidence>
<evidence type="ECO:0000313" key="2">
    <source>
        <dbReference type="EMBL" id="RDL39167.1"/>
    </source>
</evidence>
<feature type="compositionally biased region" description="Basic and acidic residues" evidence="1">
    <location>
        <begin position="252"/>
        <end position="264"/>
    </location>
</feature>
<dbReference type="STRING" id="2656787.A0A370TUG2"/>
<dbReference type="Proteomes" id="UP000254866">
    <property type="component" value="Unassembled WGS sequence"/>
</dbReference>
<dbReference type="GO" id="GO:0051301">
    <property type="term" value="P:cell division"/>
    <property type="evidence" value="ECO:0007669"/>
    <property type="project" value="UniProtKB-KW"/>
</dbReference>
<comment type="caution">
    <text evidence="2">The sequence shown here is derived from an EMBL/GenBank/DDBJ whole genome shotgun (WGS) entry which is preliminary data.</text>
</comment>
<dbReference type="AlphaFoldDB" id="A0A370TUG2"/>
<proteinExistence type="predicted"/>
<reference evidence="2 3" key="1">
    <citation type="journal article" date="2018" name="IMA Fungus">
        <title>IMA Genome-F 9: Draft genome sequence of Annulohypoxylon stygium, Aspergillus mulundensis, Berkeleyomyces basicola (syn. Thielaviopsis basicola), Ceratocystis smalleyi, two Cercospora beticola strains, Coleophoma cylindrospora, Fusarium fracticaudum, Phialophora cf. hyalina, and Morchella septimelata.</title>
        <authorList>
            <person name="Wingfield B.D."/>
            <person name="Bills G.F."/>
            <person name="Dong Y."/>
            <person name="Huang W."/>
            <person name="Nel W.J."/>
            <person name="Swalarsk-Parry B.S."/>
            <person name="Vaghefi N."/>
            <person name="Wilken P.M."/>
            <person name="An Z."/>
            <person name="de Beer Z.W."/>
            <person name="De Vos L."/>
            <person name="Chen L."/>
            <person name="Duong T.A."/>
            <person name="Gao Y."/>
            <person name="Hammerbacher A."/>
            <person name="Kikkert J.R."/>
            <person name="Li Y."/>
            <person name="Li H."/>
            <person name="Li K."/>
            <person name="Li Q."/>
            <person name="Liu X."/>
            <person name="Ma X."/>
            <person name="Naidoo K."/>
            <person name="Pethybridge S.J."/>
            <person name="Sun J."/>
            <person name="Steenkamp E.T."/>
            <person name="van der Nest M.A."/>
            <person name="van Wyk S."/>
            <person name="Wingfield M.J."/>
            <person name="Xiong C."/>
            <person name="Yue Q."/>
            <person name="Zhang X."/>
        </authorList>
    </citation>
    <scope>NUCLEOTIDE SEQUENCE [LARGE SCALE GENOMIC DNA]</scope>
    <source>
        <strain evidence="2 3">BP 5553</strain>
    </source>
</reference>
<keyword evidence="2" id="KW-0132">Cell division</keyword>
<dbReference type="PANTHER" id="PTHR34065">
    <property type="entry name" value="CELL DIVISION CONTROL PROTEIN 14"/>
    <property type="match status" value="1"/>
</dbReference>
<dbReference type="OrthoDB" id="5357220at2759"/>
<dbReference type="RefSeq" id="XP_031871823.1">
    <property type="nucleotide sequence ID" value="XM_032012130.1"/>
</dbReference>
<keyword evidence="3" id="KW-1185">Reference proteome</keyword>
<dbReference type="GeneID" id="43596356"/>
<keyword evidence="2" id="KW-0131">Cell cycle</keyword>
<evidence type="ECO:0000256" key="1">
    <source>
        <dbReference type="SAM" id="MobiDB-lite"/>
    </source>
</evidence>
<name>A0A370TUG2_9HELO</name>
<feature type="region of interest" description="Disordered" evidence="1">
    <location>
        <begin position="240"/>
        <end position="264"/>
    </location>
</feature>
<gene>
    <name evidence="2" type="ORF">BP5553_03507</name>
</gene>